<evidence type="ECO:0000313" key="4">
    <source>
        <dbReference type="EMBL" id="GAA4694028.1"/>
    </source>
</evidence>
<dbReference type="PROSITE" id="PS50937">
    <property type="entry name" value="HTH_MERR_2"/>
    <property type="match status" value="1"/>
</dbReference>
<evidence type="ECO:0000256" key="1">
    <source>
        <dbReference type="ARBA" id="ARBA00023125"/>
    </source>
</evidence>
<evidence type="ECO:0000259" key="3">
    <source>
        <dbReference type="PROSITE" id="PS50937"/>
    </source>
</evidence>
<dbReference type="PANTHER" id="PTHR30204">
    <property type="entry name" value="REDOX-CYCLING DRUG-SENSING TRANSCRIPTIONAL ACTIVATOR SOXR"/>
    <property type="match status" value="1"/>
</dbReference>
<feature type="domain" description="HTH merR-type" evidence="3">
    <location>
        <begin position="7"/>
        <end position="73"/>
    </location>
</feature>
<comment type="caution">
    <text evidence="4">The sequence shown here is derived from an EMBL/GenBank/DDBJ whole genome shotgun (WGS) entry which is preliminary data.</text>
</comment>
<sequence length="361" mass="37380">MEPGVPISSAARGLGIEPATLRVWQRRYGLGASHRSAGGHRRYTDADLARLRTVRDLVDSGMRTGDAARVVLAPGWAAPTATSPGTRDVPGPEWPPLAEAVLPAAPSLADSAARAGPSEYVDLLVEAALNLDEALLASLLAAHLTGHGSYLTWETLLRPALRGVDSCRAGRPDRVAAEHLLSQLASAVLLTRSTTGGPGPSTALPADPIRRTRTRDDHRVVLACAPTEQHALPLLALGACLADAAVPTLTLGARTPTVVLRRLAEPRALGQEPCLIVVLAVRPTAADAAILTPHGDEVTWIAAGPGWQPRTLPPGVLHANGLAAASSAVHALLDGVVHESGPVADERSGHPASSARQAGTR</sequence>
<dbReference type="InterPro" id="IPR047057">
    <property type="entry name" value="MerR_fam"/>
</dbReference>
<dbReference type="InterPro" id="IPR000551">
    <property type="entry name" value="MerR-type_HTH_dom"/>
</dbReference>
<keyword evidence="1" id="KW-0238">DNA-binding</keyword>
<dbReference type="CDD" id="cd01104">
    <property type="entry name" value="HTH_MlrA-CarA"/>
    <property type="match status" value="1"/>
</dbReference>
<dbReference type="Gene3D" id="3.40.50.280">
    <property type="entry name" value="Cobalamin-binding domain"/>
    <property type="match status" value="1"/>
</dbReference>
<dbReference type="SMART" id="SM00422">
    <property type="entry name" value="HTH_MERR"/>
    <property type="match status" value="1"/>
</dbReference>
<keyword evidence="5" id="KW-1185">Reference proteome</keyword>
<organism evidence="4 5">
    <name type="scientific">Pseudonocardia yuanmonensis</name>
    <dbReference type="NCBI Taxonomy" id="1095914"/>
    <lineage>
        <taxon>Bacteria</taxon>
        <taxon>Bacillati</taxon>
        <taxon>Actinomycetota</taxon>
        <taxon>Actinomycetes</taxon>
        <taxon>Pseudonocardiales</taxon>
        <taxon>Pseudonocardiaceae</taxon>
        <taxon>Pseudonocardia</taxon>
    </lineage>
</organism>
<dbReference type="InterPro" id="IPR009061">
    <property type="entry name" value="DNA-bd_dom_put_sf"/>
</dbReference>
<name>A0ABP8WTY2_9PSEU</name>
<dbReference type="InterPro" id="IPR036594">
    <property type="entry name" value="Meth_synthase_dom"/>
</dbReference>
<dbReference type="Gene3D" id="1.10.1660.10">
    <property type="match status" value="1"/>
</dbReference>
<dbReference type="Proteomes" id="UP001500325">
    <property type="component" value="Unassembled WGS sequence"/>
</dbReference>
<evidence type="ECO:0000256" key="2">
    <source>
        <dbReference type="SAM" id="MobiDB-lite"/>
    </source>
</evidence>
<gene>
    <name evidence="4" type="ORF">GCM10023215_34520</name>
</gene>
<evidence type="ECO:0000313" key="5">
    <source>
        <dbReference type="Proteomes" id="UP001500325"/>
    </source>
</evidence>
<protein>
    <submittedName>
        <fullName evidence="4">MerR family transcriptional regulator</fullName>
    </submittedName>
</protein>
<dbReference type="Pfam" id="PF13411">
    <property type="entry name" value="MerR_1"/>
    <property type="match status" value="1"/>
</dbReference>
<proteinExistence type="predicted"/>
<dbReference type="EMBL" id="BAABIC010000011">
    <property type="protein sequence ID" value="GAA4694028.1"/>
    <property type="molecule type" value="Genomic_DNA"/>
</dbReference>
<dbReference type="Gene3D" id="1.10.1240.10">
    <property type="entry name" value="Methionine synthase domain"/>
    <property type="match status" value="1"/>
</dbReference>
<dbReference type="PANTHER" id="PTHR30204:SF97">
    <property type="entry name" value="MERR FAMILY REGULATORY PROTEIN"/>
    <property type="match status" value="1"/>
</dbReference>
<feature type="region of interest" description="Disordered" evidence="2">
    <location>
        <begin position="340"/>
        <end position="361"/>
    </location>
</feature>
<reference evidence="5" key="1">
    <citation type="journal article" date="2019" name="Int. J. Syst. Evol. Microbiol.">
        <title>The Global Catalogue of Microorganisms (GCM) 10K type strain sequencing project: providing services to taxonomists for standard genome sequencing and annotation.</title>
        <authorList>
            <consortium name="The Broad Institute Genomics Platform"/>
            <consortium name="The Broad Institute Genome Sequencing Center for Infectious Disease"/>
            <person name="Wu L."/>
            <person name="Ma J."/>
        </authorList>
    </citation>
    <scope>NUCLEOTIDE SEQUENCE [LARGE SCALE GENOMIC DNA]</scope>
    <source>
        <strain evidence="5">JCM 18055</strain>
    </source>
</reference>
<dbReference type="SUPFAM" id="SSF46955">
    <property type="entry name" value="Putative DNA-binding domain"/>
    <property type="match status" value="1"/>
</dbReference>
<accession>A0ABP8WTY2</accession>